<dbReference type="EMBL" id="PVWK01000119">
    <property type="protein sequence ID" value="PSB25860.1"/>
    <property type="molecule type" value="Genomic_DNA"/>
</dbReference>
<evidence type="ECO:0000313" key="1">
    <source>
        <dbReference type="EMBL" id="PSB25860.1"/>
    </source>
</evidence>
<evidence type="ECO:0000313" key="2">
    <source>
        <dbReference type="Proteomes" id="UP000239576"/>
    </source>
</evidence>
<reference evidence="2" key="1">
    <citation type="submission" date="2018-02" db="EMBL/GenBank/DDBJ databases">
        <authorList>
            <person name="Moore K."/>
            <person name="Momper L."/>
        </authorList>
    </citation>
    <scope>NUCLEOTIDE SEQUENCE [LARGE SCALE GENOMIC DNA]</scope>
    <source>
        <strain evidence="2">ULC18</strain>
    </source>
</reference>
<proteinExistence type="predicted"/>
<organism evidence="1 2">
    <name type="scientific">Stenomitos frigidus ULC18</name>
    <dbReference type="NCBI Taxonomy" id="2107698"/>
    <lineage>
        <taxon>Bacteria</taxon>
        <taxon>Bacillati</taxon>
        <taxon>Cyanobacteriota</taxon>
        <taxon>Cyanophyceae</taxon>
        <taxon>Leptolyngbyales</taxon>
        <taxon>Leptolyngbyaceae</taxon>
        <taxon>Stenomitos</taxon>
    </lineage>
</organism>
<name>A0A2T1DZD9_9CYAN</name>
<sequence length="250" mass="26922">MSGTTADTIYKRLWIKGDRPLRKLLPAVSIAVFTVTASFGCVASVHDSAIAAEVTPSDASANLQPDREPLDLDALDPAKTPAGLITAARISLTRLTIPSLWWLQTQIASEDAYGSKLLADWLAYPNSGNRPGRVDLVVNRQFWSLLDYLDRYAFIHVFGEAARDYGYNVRVFDGQATLLGASTCDFSNVSIDALQKRQLAERANPSDRVPFDINAIACSILLDSSGKGGLRGGSRQPGAGAAKALDILQP</sequence>
<comment type="caution">
    <text evidence="1">The sequence shown here is derived from an EMBL/GenBank/DDBJ whole genome shotgun (WGS) entry which is preliminary data.</text>
</comment>
<dbReference type="RefSeq" id="WP_106258514.1">
    <property type="nucleotide sequence ID" value="NZ_CAWNSW010000062.1"/>
</dbReference>
<reference evidence="1 2" key="2">
    <citation type="submission" date="2018-03" db="EMBL/GenBank/DDBJ databases">
        <title>The ancient ancestry and fast evolution of plastids.</title>
        <authorList>
            <person name="Moore K.R."/>
            <person name="Magnabosco C."/>
            <person name="Momper L."/>
            <person name="Gold D.A."/>
            <person name="Bosak T."/>
            <person name="Fournier G.P."/>
        </authorList>
    </citation>
    <scope>NUCLEOTIDE SEQUENCE [LARGE SCALE GENOMIC DNA]</scope>
    <source>
        <strain evidence="1 2">ULC18</strain>
    </source>
</reference>
<accession>A0A2T1DZD9</accession>
<gene>
    <name evidence="1" type="ORF">C7B82_21620</name>
</gene>
<protein>
    <submittedName>
        <fullName evidence="1">Uncharacterized protein</fullName>
    </submittedName>
</protein>
<keyword evidence="2" id="KW-1185">Reference proteome</keyword>
<dbReference type="Proteomes" id="UP000239576">
    <property type="component" value="Unassembled WGS sequence"/>
</dbReference>
<dbReference type="AlphaFoldDB" id="A0A2T1DZD9"/>
<dbReference type="OrthoDB" id="509728at2"/>